<dbReference type="InterPro" id="IPR050288">
    <property type="entry name" value="Cellulose_deg_GH3"/>
</dbReference>
<dbReference type="EC" id="3.2.1.21" evidence="4"/>
<evidence type="ECO:0000256" key="7">
    <source>
        <dbReference type="ARBA" id="ARBA00023277"/>
    </source>
</evidence>
<feature type="region of interest" description="Disordered" evidence="10">
    <location>
        <begin position="96"/>
        <end position="145"/>
    </location>
</feature>
<protein>
    <recommendedName>
        <fullName evidence="4">beta-glucosidase</fullName>
        <ecNumber evidence="4">3.2.1.21</ecNumber>
    </recommendedName>
</protein>
<feature type="compositionally biased region" description="Low complexity" evidence="10">
    <location>
        <begin position="129"/>
        <end position="145"/>
    </location>
</feature>
<dbReference type="InterPro" id="IPR002772">
    <property type="entry name" value="Glyco_hydro_3_C"/>
</dbReference>
<evidence type="ECO:0000256" key="3">
    <source>
        <dbReference type="ARBA" id="ARBA00005336"/>
    </source>
</evidence>
<reference evidence="12 13" key="1">
    <citation type="submission" date="2014-06" db="EMBL/GenBank/DDBJ databases">
        <title>Evolutionary Origins and Diversification of the Mycorrhizal Mutualists.</title>
        <authorList>
            <consortium name="DOE Joint Genome Institute"/>
            <consortium name="Mycorrhizal Genomics Consortium"/>
            <person name="Kohler A."/>
            <person name="Kuo A."/>
            <person name="Nagy L.G."/>
            <person name="Floudas D."/>
            <person name="Copeland A."/>
            <person name="Barry K.W."/>
            <person name="Cichocki N."/>
            <person name="Veneault-Fourrey C."/>
            <person name="LaButti K."/>
            <person name="Lindquist E.A."/>
            <person name="Lipzen A."/>
            <person name="Lundell T."/>
            <person name="Morin E."/>
            <person name="Murat C."/>
            <person name="Riley R."/>
            <person name="Ohm R."/>
            <person name="Sun H."/>
            <person name="Tunlid A."/>
            <person name="Henrissat B."/>
            <person name="Grigoriev I.V."/>
            <person name="Hibbett D.S."/>
            <person name="Martin F."/>
        </authorList>
    </citation>
    <scope>NUCLEOTIDE SEQUENCE [LARGE SCALE GENOMIC DNA]</scope>
    <source>
        <strain evidence="12 13">SS14</strain>
    </source>
</reference>
<evidence type="ECO:0000256" key="1">
    <source>
        <dbReference type="ARBA" id="ARBA00000448"/>
    </source>
</evidence>
<dbReference type="HOGENOM" id="CLU_897626_0_0_1"/>
<evidence type="ECO:0000256" key="10">
    <source>
        <dbReference type="SAM" id="MobiDB-lite"/>
    </source>
</evidence>
<gene>
    <name evidence="12" type="ORF">M422DRAFT_782982</name>
</gene>
<proteinExistence type="inferred from homology"/>
<keyword evidence="6" id="KW-0136">Cellulose degradation</keyword>
<feature type="region of interest" description="Disordered" evidence="10">
    <location>
        <begin position="267"/>
        <end position="310"/>
    </location>
</feature>
<feature type="compositionally biased region" description="Acidic residues" evidence="10">
    <location>
        <begin position="301"/>
        <end position="310"/>
    </location>
</feature>
<feature type="domain" description="Glycoside hydrolase family 3 C-terminal" evidence="11">
    <location>
        <begin position="143"/>
        <end position="204"/>
    </location>
</feature>
<dbReference type="OrthoDB" id="47059at2759"/>
<evidence type="ECO:0000256" key="2">
    <source>
        <dbReference type="ARBA" id="ARBA00004987"/>
    </source>
</evidence>
<organism evidence="12 13">
    <name type="scientific">Sphaerobolus stellatus (strain SS14)</name>
    <dbReference type="NCBI Taxonomy" id="990650"/>
    <lineage>
        <taxon>Eukaryota</taxon>
        <taxon>Fungi</taxon>
        <taxon>Dikarya</taxon>
        <taxon>Basidiomycota</taxon>
        <taxon>Agaricomycotina</taxon>
        <taxon>Agaricomycetes</taxon>
        <taxon>Phallomycetidae</taxon>
        <taxon>Geastrales</taxon>
        <taxon>Sphaerobolaceae</taxon>
        <taxon>Sphaerobolus</taxon>
    </lineage>
</organism>
<evidence type="ECO:0000259" key="11">
    <source>
        <dbReference type="Pfam" id="PF01915"/>
    </source>
</evidence>
<accession>A0A0C9VA03</accession>
<comment type="pathway">
    <text evidence="2">Glycan metabolism; cellulose degradation.</text>
</comment>
<dbReference type="GO" id="GO:0030245">
    <property type="term" value="P:cellulose catabolic process"/>
    <property type="evidence" value="ECO:0007669"/>
    <property type="project" value="UniProtKB-KW"/>
</dbReference>
<dbReference type="PANTHER" id="PTHR42715:SF2">
    <property type="entry name" value="BETA-GLUCOSIDASE F-RELATED"/>
    <property type="match status" value="1"/>
</dbReference>
<comment type="similarity">
    <text evidence="3">Belongs to the glycosyl hydrolase 3 family.</text>
</comment>
<keyword evidence="8" id="KW-0326">Glycosidase</keyword>
<comment type="catalytic activity">
    <reaction evidence="1">
        <text>Hydrolysis of terminal, non-reducing beta-D-glucosyl residues with release of beta-D-glucose.</text>
        <dbReference type="EC" id="3.2.1.21"/>
    </reaction>
</comment>
<keyword evidence="9" id="KW-0624">Polysaccharide degradation</keyword>
<evidence type="ECO:0000256" key="9">
    <source>
        <dbReference type="ARBA" id="ARBA00023326"/>
    </source>
</evidence>
<keyword evidence="7" id="KW-0119">Carbohydrate metabolism</keyword>
<dbReference type="GO" id="GO:0008422">
    <property type="term" value="F:beta-glucosidase activity"/>
    <property type="evidence" value="ECO:0007669"/>
    <property type="project" value="UniProtKB-EC"/>
</dbReference>
<keyword evidence="5" id="KW-0378">Hydrolase</keyword>
<dbReference type="EMBL" id="KN837203">
    <property type="protein sequence ID" value="KIJ34156.1"/>
    <property type="molecule type" value="Genomic_DNA"/>
</dbReference>
<evidence type="ECO:0000313" key="13">
    <source>
        <dbReference type="Proteomes" id="UP000054279"/>
    </source>
</evidence>
<dbReference type="Pfam" id="PF01915">
    <property type="entry name" value="Glyco_hydro_3_C"/>
    <property type="match status" value="1"/>
</dbReference>
<dbReference type="InterPro" id="IPR036881">
    <property type="entry name" value="Glyco_hydro_3_C_sf"/>
</dbReference>
<dbReference type="SUPFAM" id="SSF52279">
    <property type="entry name" value="Beta-D-glucan exohydrolase, C-terminal domain"/>
    <property type="match status" value="1"/>
</dbReference>
<keyword evidence="13" id="KW-1185">Reference proteome</keyword>
<dbReference type="PANTHER" id="PTHR42715">
    <property type="entry name" value="BETA-GLUCOSIDASE"/>
    <property type="match status" value="1"/>
</dbReference>
<evidence type="ECO:0000313" key="12">
    <source>
        <dbReference type="EMBL" id="KIJ34156.1"/>
    </source>
</evidence>
<evidence type="ECO:0000256" key="6">
    <source>
        <dbReference type="ARBA" id="ARBA00023001"/>
    </source>
</evidence>
<dbReference type="Gene3D" id="3.40.50.1700">
    <property type="entry name" value="Glycoside hydrolase family 3 C-terminal domain"/>
    <property type="match status" value="1"/>
</dbReference>
<evidence type="ECO:0000256" key="5">
    <source>
        <dbReference type="ARBA" id="ARBA00022801"/>
    </source>
</evidence>
<name>A0A0C9VA03_SPHS4</name>
<feature type="compositionally biased region" description="Low complexity" evidence="10">
    <location>
        <begin position="96"/>
        <end position="116"/>
    </location>
</feature>
<evidence type="ECO:0000256" key="8">
    <source>
        <dbReference type="ARBA" id="ARBA00023295"/>
    </source>
</evidence>
<sequence>MVHYSHDTVNEVRMMSSLVNEHRRHGPSQAARTWGIPDPPIAAENVTVRWSGTALPPQPIVSIEGVLDDFNSGAADSVASKSDVCFVFVNADSGEATSPLTATEPTTTTSRSDTAAMHSSSARPRNAPTPLLSCTSSGPSSSSRSGNAIVDVLLGAVNPSGRLVYTIAKQRSDYPADVLYSSSAQTPQITHEEHFDTNVNFGFGFSHTKFAYNSLNIRPGHGKSQEPDVATPEPIRYRFNGSWASTTASAASSAAFSAASTVNVTALPQASGGADNSGGRSLPSIERAERKTPPEIILISSDEDEPQMKY</sequence>
<evidence type="ECO:0000256" key="4">
    <source>
        <dbReference type="ARBA" id="ARBA00012744"/>
    </source>
</evidence>
<dbReference type="Proteomes" id="UP000054279">
    <property type="component" value="Unassembled WGS sequence"/>
</dbReference>
<dbReference type="AlphaFoldDB" id="A0A0C9VA03"/>